<accession>A0A5C6UN49</accession>
<evidence type="ECO:0000313" key="2">
    <source>
        <dbReference type="Proteomes" id="UP000321129"/>
    </source>
</evidence>
<comment type="caution">
    <text evidence="1">The sequence shown here is derived from an EMBL/GenBank/DDBJ whole genome shotgun (WGS) entry which is preliminary data.</text>
</comment>
<dbReference type="RefSeq" id="WP_147121817.1">
    <property type="nucleotide sequence ID" value="NZ_VOPY01000001.1"/>
</dbReference>
<dbReference type="Proteomes" id="UP000321129">
    <property type="component" value="Unassembled WGS sequence"/>
</dbReference>
<gene>
    <name evidence="1" type="ORF">FSZ31_04460</name>
</gene>
<name>A0A5C6UN49_9SPHN</name>
<reference evidence="1 2" key="1">
    <citation type="submission" date="2019-08" db="EMBL/GenBank/DDBJ databases">
        <title>Sphingorhabdus soil sp. nov., isolated from arctic soil.</title>
        <authorList>
            <person name="Liu Y."/>
        </authorList>
    </citation>
    <scope>NUCLEOTIDE SEQUENCE [LARGE SCALE GENOMIC DNA]</scope>
    <source>
        <strain evidence="1 2">D-2Q-5-6</strain>
    </source>
</reference>
<protein>
    <submittedName>
        <fullName evidence="1">Uncharacterized protein</fullName>
    </submittedName>
</protein>
<dbReference type="EMBL" id="VOPY01000001">
    <property type="protein sequence ID" value="TXC73980.1"/>
    <property type="molecule type" value="Genomic_DNA"/>
</dbReference>
<keyword evidence="2" id="KW-1185">Reference proteome</keyword>
<organism evidence="1 2">
    <name type="scientific">Flavisphingopyxis soli</name>
    <dbReference type="NCBI Taxonomy" id="2601267"/>
    <lineage>
        <taxon>Bacteria</taxon>
        <taxon>Pseudomonadati</taxon>
        <taxon>Pseudomonadota</taxon>
        <taxon>Alphaproteobacteria</taxon>
        <taxon>Sphingomonadales</taxon>
        <taxon>Sphingopyxidaceae</taxon>
        <taxon>Flavisphingopyxis</taxon>
    </lineage>
</organism>
<proteinExistence type="predicted"/>
<sequence length="65" mass="6765">MTAAALESEAAYEAVIDARDDWGKAVARKLDSACRLLRDTAVASLSCRAAAAEWEPASSGPRPSG</sequence>
<evidence type="ECO:0000313" key="1">
    <source>
        <dbReference type="EMBL" id="TXC73980.1"/>
    </source>
</evidence>
<dbReference type="AlphaFoldDB" id="A0A5C6UN49"/>